<organism evidence="1 2">
    <name type="scientific">Panagrolaimus sp. PS1159</name>
    <dbReference type="NCBI Taxonomy" id="55785"/>
    <lineage>
        <taxon>Eukaryota</taxon>
        <taxon>Metazoa</taxon>
        <taxon>Ecdysozoa</taxon>
        <taxon>Nematoda</taxon>
        <taxon>Chromadorea</taxon>
        <taxon>Rhabditida</taxon>
        <taxon>Tylenchina</taxon>
        <taxon>Panagrolaimomorpha</taxon>
        <taxon>Panagrolaimoidea</taxon>
        <taxon>Panagrolaimidae</taxon>
        <taxon>Panagrolaimus</taxon>
    </lineage>
</organism>
<dbReference type="Proteomes" id="UP000887580">
    <property type="component" value="Unplaced"/>
</dbReference>
<name>A0AC35GXL7_9BILA</name>
<proteinExistence type="predicted"/>
<accession>A0AC35GXL7</accession>
<evidence type="ECO:0000313" key="1">
    <source>
        <dbReference type="Proteomes" id="UP000887580"/>
    </source>
</evidence>
<evidence type="ECO:0000313" key="2">
    <source>
        <dbReference type="WBParaSite" id="PS1159_v2.g9815.t1"/>
    </source>
</evidence>
<protein>
    <submittedName>
        <fullName evidence="2">Protein kinase domain-containing protein</fullName>
    </submittedName>
</protein>
<reference evidence="2" key="1">
    <citation type="submission" date="2022-11" db="UniProtKB">
        <authorList>
            <consortium name="WormBaseParasite"/>
        </authorList>
    </citation>
    <scope>IDENTIFICATION</scope>
</reference>
<dbReference type="WBParaSite" id="PS1159_v2.g9815.t1">
    <property type="protein sequence ID" value="PS1159_v2.g9815.t1"/>
    <property type="gene ID" value="PS1159_v2.g9815"/>
</dbReference>
<sequence>MSTKNDKYSFIEQNFMTSENQCYNLKLNLYKKCPVLVTVQSYSKSNNDKYCVSDDYEEKGKLQSWNKSSKASCFTTLNEDKNDLKKRWKNKNIFNITNKSTLSLHIAAYENSNEAAVSDLFDDENVEGLKKEKFGPIKTSKRCFTDRLMSSFEFPRQQNENQRIKSEVMQFKTSQRLLGSQPPTTSQQIGKHAIGLTETPTCLDDIPQTTQETQEEKAPESDIKPKPVKLKYGQQFGDWRIVEKLDEGGFGQVFKVQHVKVSKLYAALKAEPTEIEGGSAIKLEAKVLIKMNAAARNERRQHIVYLYFARKRKRFNYMIVTLLGENLKNLKMLCPEEKMPASTWVRIGIQCLYCIKLVHDVVLKIKGIL</sequence>